<comment type="caution">
    <text evidence="5">The sequence shown here is derived from an EMBL/GenBank/DDBJ whole genome shotgun (WGS) entry which is preliminary data.</text>
</comment>
<dbReference type="GO" id="GO:0005829">
    <property type="term" value="C:cytosol"/>
    <property type="evidence" value="ECO:0007669"/>
    <property type="project" value="TreeGrafter"/>
</dbReference>
<dbReference type="EMBL" id="PYMJ01000002">
    <property type="protein sequence ID" value="PSU50887.1"/>
    <property type="molecule type" value="Genomic_DNA"/>
</dbReference>
<reference evidence="5 6" key="1">
    <citation type="submission" date="2018-01" db="EMBL/GenBank/DDBJ databases">
        <title>Whole genome sequencing of Histamine producing bacteria.</title>
        <authorList>
            <person name="Butler K."/>
        </authorList>
    </citation>
    <scope>NUCLEOTIDE SEQUENCE [LARGE SCALE GENOMIC DNA]</scope>
    <source>
        <strain evidence="5 6">JCM 12947</strain>
    </source>
</reference>
<dbReference type="CDD" id="cd06815">
    <property type="entry name" value="PLPDE_III_AR_like_1"/>
    <property type="match status" value="1"/>
</dbReference>
<evidence type="ECO:0000313" key="5">
    <source>
        <dbReference type="EMBL" id="PSU50887.1"/>
    </source>
</evidence>
<gene>
    <name evidence="5" type="ORF">C9J12_02610</name>
</gene>
<keyword evidence="6" id="KW-1185">Reference proteome</keyword>
<dbReference type="OrthoDB" id="504078at2"/>
<dbReference type="GO" id="GO:0008784">
    <property type="term" value="F:alanine racemase activity"/>
    <property type="evidence" value="ECO:0007669"/>
    <property type="project" value="TreeGrafter"/>
</dbReference>
<evidence type="ECO:0000256" key="1">
    <source>
        <dbReference type="ARBA" id="ARBA00001933"/>
    </source>
</evidence>
<dbReference type="Pfam" id="PF01168">
    <property type="entry name" value="Ala_racemase_N"/>
    <property type="match status" value="1"/>
</dbReference>
<organism evidence="5 6">
    <name type="scientific">Photobacterium frigidiphilum</name>
    <dbReference type="NCBI Taxonomy" id="264736"/>
    <lineage>
        <taxon>Bacteria</taxon>
        <taxon>Pseudomonadati</taxon>
        <taxon>Pseudomonadota</taxon>
        <taxon>Gammaproteobacteria</taxon>
        <taxon>Vibrionales</taxon>
        <taxon>Vibrionaceae</taxon>
        <taxon>Photobacterium</taxon>
    </lineage>
</organism>
<proteinExistence type="predicted"/>
<evidence type="ECO:0000256" key="2">
    <source>
        <dbReference type="ARBA" id="ARBA00022898"/>
    </source>
</evidence>
<keyword evidence="2" id="KW-0663">Pyridoxal phosphate</keyword>
<dbReference type="Proteomes" id="UP000240987">
    <property type="component" value="Unassembled WGS sequence"/>
</dbReference>
<dbReference type="Gene3D" id="3.20.20.10">
    <property type="entry name" value="Alanine racemase"/>
    <property type="match status" value="1"/>
</dbReference>
<dbReference type="InterPro" id="IPR029066">
    <property type="entry name" value="PLP-binding_barrel"/>
</dbReference>
<feature type="domain" description="Alanine racemase N-terminal" evidence="4">
    <location>
        <begin position="8"/>
        <end position="224"/>
    </location>
</feature>
<evidence type="ECO:0000259" key="4">
    <source>
        <dbReference type="Pfam" id="PF01168"/>
    </source>
</evidence>
<comment type="cofactor">
    <cofactor evidence="1">
        <name>pyridoxal 5'-phosphate</name>
        <dbReference type="ChEBI" id="CHEBI:597326"/>
    </cofactor>
</comment>
<sequence>MQYPSLSINLRIIENNTRELVQLCCNKGIIPVGITKLVEGSEPIVRAMIFGGIQTIGDTQIQNLMKLKDLPIRKMLLRRPLLSEVEGVVYHADISLHSERSVLEALSQAAVKANKRHEVIIMHDLGELHEKTFDDSKTEELAELVLMLPGLTFVGIGSHLKCYHEVESTTDSDTLPVHQEEHTEWGSYCDLDAISGAGVTGIVLMMPREGTARFNQLRLGASLIMGEGLNNESIIDISQVPMYLQAEVIEIKKKSSIQLHSIELDTLDNEFYFTDRGARLRALCAIGKQDVDISQLTPVDDGVTIVGSSHNCLILDITDATSCYQVGDALSFYLTYNGALQCITSEYVHKRYSFA</sequence>
<dbReference type="InterPro" id="IPR001608">
    <property type="entry name" value="Ala_racemase_N"/>
</dbReference>
<accession>A0A2T3JPA8</accession>
<dbReference type="SUPFAM" id="SSF51419">
    <property type="entry name" value="PLP-binding barrel"/>
    <property type="match status" value="1"/>
</dbReference>
<dbReference type="RefSeq" id="WP_107241289.1">
    <property type="nucleotide sequence ID" value="NZ_PYMJ01000002.1"/>
</dbReference>
<dbReference type="PANTHER" id="PTHR30511:SF3">
    <property type="entry name" value="LYSINE RACEMASE"/>
    <property type="match status" value="1"/>
</dbReference>
<evidence type="ECO:0000256" key="3">
    <source>
        <dbReference type="ARBA" id="ARBA00023235"/>
    </source>
</evidence>
<dbReference type="AlphaFoldDB" id="A0A2T3JPA8"/>
<protein>
    <submittedName>
        <fullName evidence="5">Cytoplasmic protein</fullName>
    </submittedName>
</protein>
<keyword evidence="3" id="KW-0413">Isomerase</keyword>
<dbReference type="GO" id="GO:0030170">
    <property type="term" value="F:pyridoxal phosphate binding"/>
    <property type="evidence" value="ECO:0007669"/>
    <property type="project" value="TreeGrafter"/>
</dbReference>
<evidence type="ECO:0000313" key="6">
    <source>
        <dbReference type="Proteomes" id="UP000240987"/>
    </source>
</evidence>
<name>A0A2T3JPA8_9GAMM</name>
<dbReference type="InterPro" id="IPR000821">
    <property type="entry name" value="Ala_racemase"/>
</dbReference>
<dbReference type="PANTHER" id="PTHR30511">
    <property type="entry name" value="ALANINE RACEMASE"/>
    <property type="match status" value="1"/>
</dbReference>